<evidence type="ECO:0000313" key="8">
    <source>
        <dbReference type="Proteomes" id="UP000886812"/>
    </source>
</evidence>
<organism evidence="7 8">
    <name type="scientific">Candidatus Spyradosoma merdigallinarum</name>
    <dbReference type="NCBI Taxonomy" id="2840950"/>
    <lineage>
        <taxon>Bacteria</taxon>
        <taxon>Pseudomonadati</taxon>
        <taxon>Verrucomicrobiota</taxon>
        <taxon>Opitutia</taxon>
        <taxon>Opitutia incertae sedis</taxon>
        <taxon>Candidatus Spyradosoma</taxon>
    </lineage>
</organism>
<dbReference type="InterPro" id="IPR050659">
    <property type="entry name" value="Peptidase_M24B"/>
</dbReference>
<evidence type="ECO:0000256" key="3">
    <source>
        <dbReference type="ARBA" id="ARBA00022801"/>
    </source>
</evidence>
<keyword evidence="4" id="KW-0482">Metalloprotease</keyword>
<keyword evidence="1" id="KW-0645">Protease</keyword>
<dbReference type="Pfam" id="PF00557">
    <property type="entry name" value="Peptidase_M24"/>
    <property type="match status" value="1"/>
</dbReference>
<reference evidence="7" key="1">
    <citation type="submission" date="2020-10" db="EMBL/GenBank/DDBJ databases">
        <authorList>
            <person name="Gilroy R."/>
        </authorList>
    </citation>
    <scope>NUCLEOTIDE SEQUENCE</scope>
    <source>
        <strain evidence="7">10669</strain>
    </source>
</reference>
<evidence type="ECO:0000256" key="5">
    <source>
        <dbReference type="RuleBase" id="RU000590"/>
    </source>
</evidence>
<name>A0A9D1T107_9BACT</name>
<evidence type="ECO:0000256" key="1">
    <source>
        <dbReference type="ARBA" id="ARBA00022670"/>
    </source>
</evidence>
<dbReference type="Gene3D" id="3.90.230.10">
    <property type="entry name" value="Creatinase/methionine aminopeptidase superfamily"/>
    <property type="match status" value="1"/>
</dbReference>
<evidence type="ECO:0000256" key="4">
    <source>
        <dbReference type="ARBA" id="ARBA00023049"/>
    </source>
</evidence>
<sequence>MTTAKVSPKKTKKAKDILLFASPNNSSDMRWFTNFSCGDAFLAFTARGKKIAAITLLEIVRFRQQSGFDVVLDFGAELAKLRETNPSANTPELIAHFAKRYKVSSWTVPADFPAGLFVKLHQLGVKLSVGSSPFFPQRVIKTEEELEKIRAGNRAACAGFKAVEKILKESVIDKKGFVNWQGKTLTSETLRAAIDHACLDEGGINVEGLIAAAGDQGADCHCSGFGPIRANQLIVCDIFPRIAATGYFGDMTRTYLKGKASPEQRKLVETVKKAHDKAMLNVRAGIAGYDVYKSTVEFFANAGYKTGVVDGAPTGFFHGLGHGVGLDVHEAPNLGGRSVMTDPLRENMVVTIEPGLYYPGIGGCRIEDVVVVRKDGCELLSKHPYKWEIA</sequence>
<accession>A0A9D1T107</accession>
<dbReference type="GO" id="GO:0004177">
    <property type="term" value="F:aminopeptidase activity"/>
    <property type="evidence" value="ECO:0007669"/>
    <property type="project" value="UniProtKB-KW"/>
</dbReference>
<dbReference type="AlphaFoldDB" id="A0A9D1T107"/>
<dbReference type="GO" id="GO:0006508">
    <property type="term" value="P:proteolysis"/>
    <property type="evidence" value="ECO:0007669"/>
    <property type="project" value="UniProtKB-KW"/>
</dbReference>
<dbReference type="Proteomes" id="UP000886812">
    <property type="component" value="Unassembled WGS sequence"/>
</dbReference>
<keyword evidence="2 5" id="KW-0479">Metal-binding</keyword>
<keyword evidence="7" id="KW-0031">Aminopeptidase</keyword>
<evidence type="ECO:0000259" key="6">
    <source>
        <dbReference type="Pfam" id="PF00557"/>
    </source>
</evidence>
<dbReference type="GO" id="GO:0046872">
    <property type="term" value="F:metal ion binding"/>
    <property type="evidence" value="ECO:0007669"/>
    <property type="project" value="UniProtKB-KW"/>
</dbReference>
<gene>
    <name evidence="7" type="ORF">IAC75_04230</name>
</gene>
<reference evidence="7" key="2">
    <citation type="journal article" date="2021" name="PeerJ">
        <title>Extensive microbial diversity within the chicken gut microbiome revealed by metagenomics and culture.</title>
        <authorList>
            <person name="Gilroy R."/>
            <person name="Ravi A."/>
            <person name="Getino M."/>
            <person name="Pursley I."/>
            <person name="Horton D.L."/>
            <person name="Alikhan N.F."/>
            <person name="Baker D."/>
            <person name="Gharbi K."/>
            <person name="Hall N."/>
            <person name="Watson M."/>
            <person name="Adriaenssens E.M."/>
            <person name="Foster-Nyarko E."/>
            <person name="Jarju S."/>
            <person name="Secka A."/>
            <person name="Antonio M."/>
            <person name="Oren A."/>
            <person name="Chaudhuri R.R."/>
            <person name="La Ragione R."/>
            <person name="Hildebrand F."/>
            <person name="Pallen M.J."/>
        </authorList>
    </citation>
    <scope>NUCLEOTIDE SEQUENCE</scope>
    <source>
        <strain evidence="7">10669</strain>
    </source>
</reference>
<evidence type="ECO:0000313" key="7">
    <source>
        <dbReference type="EMBL" id="HIV04343.1"/>
    </source>
</evidence>
<protein>
    <submittedName>
        <fullName evidence="7">Aminopeptidase P family protein</fullName>
    </submittedName>
</protein>
<dbReference type="InterPro" id="IPR001131">
    <property type="entry name" value="Peptidase_M24B_aminopep-P_CS"/>
</dbReference>
<dbReference type="PANTHER" id="PTHR46112">
    <property type="entry name" value="AMINOPEPTIDASE"/>
    <property type="match status" value="1"/>
</dbReference>
<dbReference type="PROSITE" id="PS00491">
    <property type="entry name" value="PROLINE_PEPTIDASE"/>
    <property type="match status" value="1"/>
</dbReference>
<dbReference type="EMBL" id="DVOG01000112">
    <property type="protein sequence ID" value="HIV04343.1"/>
    <property type="molecule type" value="Genomic_DNA"/>
</dbReference>
<proteinExistence type="inferred from homology"/>
<keyword evidence="3" id="KW-0378">Hydrolase</keyword>
<comment type="caution">
    <text evidence="7">The sequence shown here is derived from an EMBL/GenBank/DDBJ whole genome shotgun (WGS) entry which is preliminary data.</text>
</comment>
<dbReference type="GO" id="GO:0008237">
    <property type="term" value="F:metallopeptidase activity"/>
    <property type="evidence" value="ECO:0007669"/>
    <property type="project" value="UniProtKB-KW"/>
</dbReference>
<dbReference type="SUPFAM" id="SSF55920">
    <property type="entry name" value="Creatinase/aminopeptidase"/>
    <property type="match status" value="1"/>
</dbReference>
<comment type="similarity">
    <text evidence="5">Belongs to the peptidase M24B family.</text>
</comment>
<dbReference type="InterPro" id="IPR000994">
    <property type="entry name" value="Pept_M24"/>
</dbReference>
<dbReference type="InterPro" id="IPR036005">
    <property type="entry name" value="Creatinase/aminopeptidase-like"/>
</dbReference>
<dbReference type="PANTHER" id="PTHR46112:SF2">
    <property type="entry name" value="XAA-PRO AMINOPEPTIDASE P-RELATED"/>
    <property type="match status" value="1"/>
</dbReference>
<evidence type="ECO:0000256" key="2">
    <source>
        <dbReference type="ARBA" id="ARBA00022723"/>
    </source>
</evidence>
<feature type="domain" description="Peptidase M24" evidence="6">
    <location>
        <begin position="147"/>
        <end position="373"/>
    </location>
</feature>